<accession>A0A6J8BWK0</accession>
<dbReference type="AlphaFoldDB" id="A0A6J8BWK0"/>
<comment type="similarity">
    <text evidence="1">Belongs to the ANKRD34 family.</text>
</comment>
<dbReference type="Pfam" id="PF12796">
    <property type="entry name" value="Ank_2"/>
    <property type="match status" value="1"/>
</dbReference>
<dbReference type="SUPFAM" id="SSF48403">
    <property type="entry name" value="Ankyrin repeat"/>
    <property type="match status" value="1"/>
</dbReference>
<dbReference type="InterPro" id="IPR042637">
    <property type="entry name" value="AN34A/B/C"/>
</dbReference>
<keyword evidence="3 4" id="KW-0040">ANK repeat</keyword>
<feature type="repeat" description="ANK" evidence="4">
    <location>
        <begin position="59"/>
        <end position="99"/>
    </location>
</feature>
<dbReference type="PANTHER" id="PTHR24156">
    <property type="entry name" value="ANK_REP_REGION DOMAIN-CONTAINING PROTEIN"/>
    <property type="match status" value="1"/>
</dbReference>
<proteinExistence type="inferred from homology"/>
<sequence>MGKQHSKIHPQIRENKTYMKDYLRRQFEGKLFQAIANRNYKLARILVEGGVDVNCSLRTGITPLMIACDQRSVGHNRRIQRHLIRSLLSNNANVNVMDNLGQTPLVYAYLSGDVQIIRLLEVHGSSSLLCNRRLSSRGSPRDSVVFTSNLGVYFHRWESIDYFDALD</sequence>
<evidence type="ECO:0000256" key="1">
    <source>
        <dbReference type="ARBA" id="ARBA00010029"/>
    </source>
</evidence>
<dbReference type="SMART" id="SM00248">
    <property type="entry name" value="ANK"/>
    <property type="match status" value="3"/>
</dbReference>
<evidence type="ECO:0000256" key="4">
    <source>
        <dbReference type="PROSITE-ProRule" id="PRU00023"/>
    </source>
</evidence>
<evidence type="ECO:0000256" key="2">
    <source>
        <dbReference type="ARBA" id="ARBA00022737"/>
    </source>
</evidence>
<dbReference type="PROSITE" id="PS50088">
    <property type="entry name" value="ANK_REPEAT"/>
    <property type="match status" value="1"/>
</dbReference>
<dbReference type="EMBL" id="CACVKT020003965">
    <property type="protein sequence ID" value="CAC5387089.1"/>
    <property type="molecule type" value="Genomic_DNA"/>
</dbReference>
<evidence type="ECO:0000313" key="6">
    <source>
        <dbReference type="Proteomes" id="UP000507470"/>
    </source>
</evidence>
<protein>
    <submittedName>
        <fullName evidence="5">Uncharacterized protein</fullName>
    </submittedName>
</protein>
<organism evidence="5 6">
    <name type="scientific">Mytilus coruscus</name>
    <name type="common">Sea mussel</name>
    <dbReference type="NCBI Taxonomy" id="42192"/>
    <lineage>
        <taxon>Eukaryota</taxon>
        <taxon>Metazoa</taxon>
        <taxon>Spiralia</taxon>
        <taxon>Lophotrochozoa</taxon>
        <taxon>Mollusca</taxon>
        <taxon>Bivalvia</taxon>
        <taxon>Autobranchia</taxon>
        <taxon>Pteriomorphia</taxon>
        <taxon>Mytilida</taxon>
        <taxon>Mytiloidea</taxon>
        <taxon>Mytilidae</taxon>
        <taxon>Mytilinae</taxon>
        <taxon>Mytilus</taxon>
    </lineage>
</organism>
<keyword evidence="6" id="KW-1185">Reference proteome</keyword>
<dbReference type="InterPro" id="IPR002110">
    <property type="entry name" value="Ankyrin_rpt"/>
</dbReference>
<evidence type="ECO:0000256" key="3">
    <source>
        <dbReference type="ARBA" id="ARBA00023043"/>
    </source>
</evidence>
<gene>
    <name evidence="5" type="ORF">MCOR_22462</name>
</gene>
<dbReference type="PANTHER" id="PTHR24156:SF3">
    <property type="entry name" value="ANKYRIN REPEAT DOMAIN-CONTAINING PROTEIN 34C-LIKE"/>
    <property type="match status" value="1"/>
</dbReference>
<dbReference type="InterPro" id="IPR036770">
    <property type="entry name" value="Ankyrin_rpt-contain_sf"/>
</dbReference>
<evidence type="ECO:0000313" key="5">
    <source>
        <dbReference type="EMBL" id="CAC5387089.1"/>
    </source>
</evidence>
<reference evidence="5 6" key="1">
    <citation type="submission" date="2020-06" db="EMBL/GenBank/DDBJ databases">
        <authorList>
            <person name="Li R."/>
            <person name="Bekaert M."/>
        </authorList>
    </citation>
    <scope>NUCLEOTIDE SEQUENCE [LARGE SCALE GENOMIC DNA]</scope>
    <source>
        <strain evidence="6">wild</strain>
    </source>
</reference>
<dbReference type="Proteomes" id="UP000507470">
    <property type="component" value="Unassembled WGS sequence"/>
</dbReference>
<dbReference type="Gene3D" id="1.25.40.20">
    <property type="entry name" value="Ankyrin repeat-containing domain"/>
    <property type="match status" value="1"/>
</dbReference>
<keyword evidence="2" id="KW-0677">Repeat</keyword>
<name>A0A6J8BWK0_MYTCO</name>
<dbReference type="OrthoDB" id="5406014at2759"/>